<gene>
    <name evidence="1" type="ORF">ZT1E4_G806</name>
</gene>
<proteinExistence type="predicted"/>
<accession>A0A2H1FL19</accession>
<sequence length="155" mass="17377">MEEPGYSVGWRSIYQDCSVSPAPFVPFLLNTDETTALTLLDKRFNISDTQVKMKLSTTAAVLSLLIPVVTASHHHICAASHTERYDIEDCNKWTDHVAICAYGDPKTEVLICDVHYWFQNEWRFNNWVLGKPKCTVPGSEKSNGAGDGTFACVYK</sequence>
<reference evidence="2" key="1">
    <citation type="submission" date="2017-05" db="EMBL/GenBank/DDBJ databases">
        <authorList>
            <person name="Song R."/>
            <person name="Chenine A.L."/>
            <person name="Ruprecht R.M."/>
        </authorList>
    </citation>
    <scope>NUCLEOTIDE SEQUENCE [LARGE SCALE GENOMIC DNA]</scope>
</reference>
<evidence type="ECO:0000313" key="2">
    <source>
        <dbReference type="Proteomes" id="UP000245764"/>
    </source>
</evidence>
<protein>
    <submittedName>
        <fullName evidence="1">Uncharacterized protein</fullName>
    </submittedName>
</protein>
<dbReference type="AlphaFoldDB" id="A0A2H1FL19"/>
<dbReference type="EMBL" id="LT854253">
    <property type="protein sequence ID" value="SMR42028.1"/>
    <property type="molecule type" value="Genomic_DNA"/>
</dbReference>
<organism evidence="1 2">
    <name type="scientific">Zymoseptoria tritici ST99CH_1E4</name>
    <dbReference type="NCBI Taxonomy" id="1276532"/>
    <lineage>
        <taxon>Eukaryota</taxon>
        <taxon>Fungi</taxon>
        <taxon>Dikarya</taxon>
        <taxon>Ascomycota</taxon>
        <taxon>Pezizomycotina</taxon>
        <taxon>Dothideomycetes</taxon>
        <taxon>Dothideomycetidae</taxon>
        <taxon>Mycosphaerellales</taxon>
        <taxon>Mycosphaerellaceae</taxon>
        <taxon>Zymoseptoria</taxon>
    </lineage>
</organism>
<evidence type="ECO:0000313" key="1">
    <source>
        <dbReference type="EMBL" id="SMR42028.1"/>
    </source>
</evidence>
<dbReference type="Proteomes" id="UP000245764">
    <property type="component" value="Chromosome 1"/>
</dbReference>
<name>A0A2H1FL19_ZYMTR</name>